<evidence type="ECO:0000259" key="3">
    <source>
        <dbReference type="SMART" id="SM00014"/>
    </source>
</evidence>
<sequence>MQIFLQHFIEFIQKFGIIGLSALSFAESSFFPIPPDVVLLPMMFFNPKLSFVYAFITTATSVLGGILGYFIGKKLGRPILYKIFKKEKINKVEFYFKNYGGWAVAIAGFTPIPYKIFTISAGVFNVPISVFTIASIIGRGLRFFIEAFLVYFLGDTAKYLLTNYFEVITVVISLLLFIFYLIFKQVKNNRISKTTKNNIKRIYLNTYDFFLKYKTIDKITFYYLTGILLSLFSLMFIFELIEDFSFNVFYRIDNYIFDNLMKIRNPILNLIMETITRTGDYYFVIIITIIIIVVLYKNRKKALTFFFGINILIVWLFNEALKAIFQRPRPDFSRLISQSGYSFPSGHAMIFLTWSLLYILLVNDSFNYRKKRCINICIILYSLLVGLSRVYLGVHYFSDVLAGWLVAIIYSFSAYLVYNKIVK</sequence>
<evidence type="ECO:0000256" key="2">
    <source>
        <dbReference type="SAM" id="Phobius"/>
    </source>
</evidence>
<evidence type="ECO:0000313" key="5">
    <source>
        <dbReference type="Proteomes" id="UP000052015"/>
    </source>
</evidence>
<proteinExistence type="inferred from homology"/>
<dbReference type="EMBL" id="LKHP01000018">
    <property type="protein sequence ID" value="KRQ86003.1"/>
    <property type="molecule type" value="Genomic_DNA"/>
</dbReference>
<keyword evidence="2" id="KW-0472">Membrane</keyword>
<dbReference type="AlphaFoldDB" id="A0A0R3JRA2"/>
<dbReference type="PANTHER" id="PTHR42709">
    <property type="entry name" value="ALKALINE PHOSPHATASE LIKE PROTEIN"/>
    <property type="match status" value="1"/>
</dbReference>
<comment type="caution">
    <text evidence="4">The sequence shown here is derived from an EMBL/GenBank/DDBJ whole genome shotgun (WGS) entry which is preliminary data.</text>
</comment>
<reference evidence="4 5" key="1">
    <citation type="submission" date="2015-09" db="EMBL/GenBank/DDBJ databases">
        <title>Draft genome sequence of a Caloramator mitchellensis, a moderate thermophile from the Great Artesian Basin of Australia.</title>
        <authorList>
            <person name="Patel B.K."/>
        </authorList>
    </citation>
    <scope>NUCLEOTIDE SEQUENCE [LARGE SCALE GENOMIC DNA]</scope>
    <source>
        <strain evidence="4 5">VF08</strain>
    </source>
</reference>
<dbReference type="Proteomes" id="UP000052015">
    <property type="component" value="Unassembled WGS sequence"/>
</dbReference>
<feature type="transmembrane region" description="Helical" evidence="2">
    <location>
        <begin position="116"/>
        <end position="136"/>
    </location>
</feature>
<dbReference type="PANTHER" id="PTHR42709:SF11">
    <property type="entry name" value="DEDA FAMILY PROTEIN"/>
    <property type="match status" value="1"/>
</dbReference>
<feature type="transmembrane region" description="Helical" evidence="2">
    <location>
        <begin position="341"/>
        <end position="361"/>
    </location>
</feature>
<dbReference type="SUPFAM" id="SSF48317">
    <property type="entry name" value="Acid phosphatase/Vanadium-dependent haloperoxidase"/>
    <property type="match status" value="1"/>
</dbReference>
<dbReference type="GO" id="GO:0050380">
    <property type="term" value="F:undecaprenyl-diphosphatase activity"/>
    <property type="evidence" value="ECO:0007669"/>
    <property type="project" value="UniProtKB-EC"/>
</dbReference>
<feature type="transmembrane region" description="Helical" evidence="2">
    <location>
        <begin position="400"/>
        <end position="418"/>
    </location>
</feature>
<dbReference type="OrthoDB" id="9789113at2"/>
<feature type="transmembrane region" description="Helical" evidence="2">
    <location>
        <begin position="303"/>
        <end position="321"/>
    </location>
</feature>
<dbReference type="Pfam" id="PF01569">
    <property type="entry name" value="PAP2"/>
    <property type="match status" value="1"/>
</dbReference>
<dbReference type="InterPro" id="IPR000326">
    <property type="entry name" value="PAP2/HPO"/>
</dbReference>
<dbReference type="InterPro" id="IPR032816">
    <property type="entry name" value="VTT_dom"/>
</dbReference>
<feature type="transmembrane region" description="Helical" evidence="2">
    <location>
        <begin position="221"/>
        <end position="241"/>
    </location>
</feature>
<dbReference type="SMART" id="SM00014">
    <property type="entry name" value="acidPPc"/>
    <property type="match status" value="1"/>
</dbReference>
<comment type="similarity">
    <text evidence="1">Belongs to the DedA family.</text>
</comment>
<feature type="transmembrane region" description="Helical" evidence="2">
    <location>
        <begin position="279"/>
        <end position="296"/>
    </location>
</feature>
<dbReference type="GO" id="GO:0005886">
    <property type="term" value="C:plasma membrane"/>
    <property type="evidence" value="ECO:0007669"/>
    <property type="project" value="TreeGrafter"/>
</dbReference>
<keyword evidence="5" id="KW-1185">Reference proteome</keyword>
<dbReference type="InterPro" id="IPR036938">
    <property type="entry name" value="PAP2/HPO_sf"/>
</dbReference>
<feature type="transmembrane region" description="Helical" evidence="2">
    <location>
        <begin position="167"/>
        <end position="183"/>
    </location>
</feature>
<feature type="transmembrane region" description="Helical" evidence="2">
    <location>
        <begin position="373"/>
        <end position="394"/>
    </location>
</feature>
<accession>A0A0R3JRA2</accession>
<dbReference type="Gene3D" id="1.20.144.10">
    <property type="entry name" value="Phosphatidic acid phosphatase type 2/haloperoxidase"/>
    <property type="match status" value="2"/>
</dbReference>
<keyword evidence="2" id="KW-0812">Transmembrane</keyword>
<dbReference type="EC" id="3.6.1.27" evidence="4"/>
<name>A0A0R3JRA2_CALMK</name>
<keyword evidence="2" id="KW-1133">Transmembrane helix</keyword>
<keyword evidence="4" id="KW-0378">Hydrolase</keyword>
<organism evidence="4 5">
    <name type="scientific">Caloramator mitchellensis</name>
    <dbReference type="NCBI Taxonomy" id="908809"/>
    <lineage>
        <taxon>Bacteria</taxon>
        <taxon>Bacillati</taxon>
        <taxon>Bacillota</taxon>
        <taxon>Clostridia</taxon>
        <taxon>Eubacteriales</taxon>
        <taxon>Clostridiaceae</taxon>
        <taxon>Caloramator</taxon>
    </lineage>
</organism>
<feature type="transmembrane region" description="Helical" evidence="2">
    <location>
        <begin position="12"/>
        <end position="31"/>
    </location>
</feature>
<protein>
    <submittedName>
        <fullName evidence="4">Undecaprenyl-diphosphatase BcrC</fullName>
        <ecNumber evidence="4">3.6.1.27</ecNumber>
    </submittedName>
</protein>
<dbReference type="PATRIC" id="fig|908809.3.peg.2219"/>
<dbReference type="RefSeq" id="WP_083490426.1">
    <property type="nucleotide sequence ID" value="NZ_LKHP01000018.1"/>
</dbReference>
<dbReference type="Pfam" id="PF09335">
    <property type="entry name" value="VTT_dom"/>
    <property type="match status" value="1"/>
</dbReference>
<evidence type="ECO:0000313" key="4">
    <source>
        <dbReference type="EMBL" id="KRQ86003.1"/>
    </source>
</evidence>
<gene>
    <name evidence="4" type="primary">bcrC</name>
    <name evidence="4" type="ORF">ABG79_02231</name>
</gene>
<dbReference type="InterPro" id="IPR051311">
    <property type="entry name" value="DedA_domain"/>
</dbReference>
<dbReference type="CDD" id="cd03392">
    <property type="entry name" value="PAP2_like_2"/>
    <property type="match status" value="1"/>
</dbReference>
<dbReference type="STRING" id="908809.ABG79_02231"/>
<evidence type="ECO:0000256" key="1">
    <source>
        <dbReference type="ARBA" id="ARBA00010792"/>
    </source>
</evidence>
<feature type="domain" description="Phosphatidic acid phosphatase type 2/haloperoxidase" evidence="3">
    <location>
        <begin position="304"/>
        <end position="415"/>
    </location>
</feature>
<feature type="transmembrane region" description="Helical" evidence="2">
    <location>
        <begin position="51"/>
        <end position="71"/>
    </location>
</feature>